<dbReference type="Proteomes" id="UP000272942">
    <property type="component" value="Unassembled WGS sequence"/>
</dbReference>
<evidence type="ECO:0000256" key="2">
    <source>
        <dbReference type="SAM" id="MobiDB-lite"/>
    </source>
</evidence>
<organism evidence="5">
    <name type="scientific">Echinostoma caproni</name>
    <dbReference type="NCBI Taxonomy" id="27848"/>
    <lineage>
        <taxon>Eukaryota</taxon>
        <taxon>Metazoa</taxon>
        <taxon>Spiralia</taxon>
        <taxon>Lophotrochozoa</taxon>
        <taxon>Platyhelminthes</taxon>
        <taxon>Trematoda</taxon>
        <taxon>Digenea</taxon>
        <taxon>Plagiorchiida</taxon>
        <taxon>Echinostomata</taxon>
        <taxon>Echinostomatoidea</taxon>
        <taxon>Echinostomatidae</taxon>
        <taxon>Echinostoma</taxon>
    </lineage>
</organism>
<dbReference type="WBParaSite" id="ECPE_0001306701-mRNA-1">
    <property type="protein sequence ID" value="ECPE_0001306701-mRNA-1"/>
    <property type="gene ID" value="ECPE_0001306701"/>
</dbReference>
<sequence length="852" mass="97545">MDETNELSVLQERLKTEQERVLKLKAIVIREKKNGSNLSSEIEVLSTKLKKLEQENTSLREQLQNQHLSWEKNGDSTELEEKLRATESELEARVTQLQQKNHAFGQLSNELNQLMVQLAESKEREKNSQVLIKKLNLDLSVVSEQLSQFKENEQLFQDRVANEENLLAQLNSLKLEHSTLKKDYEKQLNDLERLETETRKRLTEQEAHNNELSTKLSEVHDQLDAPINSAITSHSSIHEPTPLIDGIQIYRTLPEDRSQLVNLSGLDLSLFDAYSLAKLCRNCLTHLQPLFATEDLNRLELKCLLDSCAEIISSYGSLNSTDRIFKTEGSGLITNDPNVYRVLSTVDEQTHFDLPSAQKFPTPLVENSSMYEPCAVDSLNVTDRSTSKEIGESDVPVDRTDDVIRLQMLEVKVNDLEKYAAEQVDRAKLQMIDWSQKLELQAADYDHLIRDKETEISDLRETCDRLSEEVSIYSNFCSSVMVLIGELDSSTDEKTVNWLSIAHALSPSENQVSGYELTGLLDALYHEVQIRVDSVSGTQATATTEFPDKHASNERVDSGYKLDEIKEHLNATVVALEEANKRASDAETTVTELQDELQKRDEKMNRMKQLLIRLKMDATEQQKTAANLEDVENAKQRLMDELEDRTRELEELANAKEQTDSALLLSQEEMCRLRVTLDNLKEERDSALRRFSHLQSEYNAYKVKALHTLRNSHTVDPTLSNLDPVNGSSTRSDDAVQNDLGSGNADLEQLNNQLINAQQRVEEASLRASLARTECDLAKEDLAEVRQRYSDLLKDFRDQREIWEAKLNSLTRERQHETTDRIKELEDKLVTCQTEYDEQLRNEQARQQRILQ</sequence>
<feature type="region of interest" description="Disordered" evidence="2">
    <location>
        <begin position="715"/>
        <end position="735"/>
    </location>
</feature>
<feature type="compositionally biased region" description="Polar residues" evidence="2">
    <location>
        <begin position="715"/>
        <end position="730"/>
    </location>
</feature>
<dbReference type="GO" id="GO:0000146">
    <property type="term" value="F:microfilament motor activity"/>
    <property type="evidence" value="ECO:0007669"/>
    <property type="project" value="TreeGrafter"/>
</dbReference>
<feature type="coiled-coil region" evidence="1">
    <location>
        <begin position="740"/>
        <end position="842"/>
    </location>
</feature>
<dbReference type="GO" id="GO:0032982">
    <property type="term" value="C:myosin filament"/>
    <property type="evidence" value="ECO:0007669"/>
    <property type="project" value="TreeGrafter"/>
</dbReference>
<proteinExistence type="predicted"/>
<feature type="coiled-coil region" evidence="1">
    <location>
        <begin position="562"/>
        <end position="697"/>
    </location>
</feature>
<dbReference type="OrthoDB" id="1926336at2759"/>
<dbReference type="GO" id="GO:0051015">
    <property type="term" value="F:actin filament binding"/>
    <property type="evidence" value="ECO:0007669"/>
    <property type="project" value="TreeGrafter"/>
</dbReference>
<dbReference type="PANTHER" id="PTHR45615:SF40">
    <property type="entry name" value="MYOSIN HEAVY CHAIN, NON-MUSCLE"/>
    <property type="match status" value="1"/>
</dbReference>
<dbReference type="GO" id="GO:0016460">
    <property type="term" value="C:myosin II complex"/>
    <property type="evidence" value="ECO:0007669"/>
    <property type="project" value="TreeGrafter"/>
</dbReference>
<reference evidence="5" key="1">
    <citation type="submission" date="2016-06" db="UniProtKB">
        <authorList>
            <consortium name="WormBaseParasite"/>
        </authorList>
    </citation>
    <scope>IDENTIFICATION</scope>
</reference>
<reference evidence="3 4" key="2">
    <citation type="submission" date="2018-11" db="EMBL/GenBank/DDBJ databases">
        <authorList>
            <consortium name="Pathogen Informatics"/>
        </authorList>
    </citation>
    <scope>NUCLEOTIDE SEQUENCE [LARGE SCALE GENOMIC DNA]</scope>
    <source>
        <strain evidence="3 4">Egypt</strain>
    </source>
</reference>
<evidence type="ECO:0000313" key="5">
    <source>
        <dbReference type="WBParaSite" id="ECPE_0001306701-mRNA-1"/>
    </source>
</evidence>
<gene>
    <name evidence="3" type="ORF">ECPE_LOCUS13029</name>
</gene>
<evidence type="ECO:0000313" key="3">
    <source>
        <dbReference type="EMBL" id="VDP90301.1"/>
    </source>
</evidence>
<evidence type="ECO:0000256" key="1">
    <source>
        <dbReference type="SAM" id="Coils"/>
    </source>
</evidence>
<name>A0A183B1E4_9TREM</name>
<keyword evidence="4" id="KW-1185">Reference proteome</keyword>
<protein>
    <submittedName>
        <fullName evidence="5">GRIP domain-containing protein</fullName>
    </submittedName>
</protein>
<dbReference type="GO" id="GO:0005737">
    <property type="term" value="C:cytoplasm"/>
    <property type="evidence" value="ECO:0007669"/>
    <property type="project" value="TreeGrafter"/>
</dbReference>
<keyword evidence="1" id="KW-0175">Coiled coil</keyword>
<dbReference type="PANTHER" id="PTHR45615">
    <property type="entry name" value="MYOSIN HEAVY CHAIN, NON-MUSCLE"/>
    <property type="match status" value="1"/>
</dbReference>
<accession>A0A183B1E4</accession>
<evidence type="ECO:0000313" key="4">
    <source>
        <dbReference type="Proteomes" id="UP000272942"/>
    </source>
</evidence>
<dbReference type="EMBL" id="UZAN01054135">
    <property type="protein sequence ID" value="VDP90301.1"/>
    <property type="molecule type" value="Genomic_DNA"/>
</dbReference>
<feature type="coiled-coil region" evidence="1">
    <location>
        <begin position="7"/>
        <end position="201"/>
    </location>
</feature>
<dbReference type="AlphaFoldDB" id="A0A183B1E4"/>